<dbReference type="Proteomes" id="UP000887574">
    <property type="component" value="Unplaced"/>
</dbReference>
<sequence>MDLVQKRPSAYEEVEPASKDKSLLDKLYEKFVAYTVMFIVSAFLLFGSILIYYLFFKDFYESNYLMTPPPNQTNWQANHEYLSLILQ</sequence>
<evidence type="ECO:0000256" key="1">
    <source>
        <dbReference type="SAM" id="Phobius"/>
    </source>
</evidence>
<dbReference type="AlphaFoldDB" id="A0A915ETG1"/>
<organism evidence="2 3">
    <name type="scientific">Ditylenchus dipsaci</name>
    <dbReference type="NCBI Taxonomy" id="166011"/>
    <lineage>
        <taxon>Eukaryota</taxon>
        <taxon>Metazoa</taxon>
        <taxon>Ecdysozoa</taxon>
        <taxon>Nematoda</taxon>
        <taxon>Chromadorea</taxon>
        <taxon>Rhabditida</taxon>
        <taxon>Tylenchina</taxon>
        <taxon>Tylenchomorpha</taxon>
        <taxon>Sphaerularioidea</taxon>
        <taxon>Anguinidae</taxon>
        <taxon>Anguininae</taxon>
        <taxon>Ditylenchus</taxon>
    </lineage>
</organism>
<evidence type="ECO:0000313" key="3">
    <source>
        <dbReference type="WBParaSite" id="jg9632"/>
    </source>
</evidence>
<feature type="transmembrane region" description="Helical" evidence="1">
    <location>
        <begin position="31"/>
        <end position="56"/>
    </location>
</feature>
<protein>
    <submittedName>
        <fullName evidence="3">Uncharacterized protein</fullName>
    </submittedName>
</protein>
<keyword evidence="1" id="KW-0472">Membrane</keyword>
<name>A0A915ETG1_9BILA</name>
<keyword evidence="1" id="KW-0812">Transmembrane</keyword>
<keyword evidence="1" id="KW-1133">Transmembrane helix</keyword>
<proteinExistence type="predicted"/>
<evidence type="ECO:0000313" key="2">
    <source>
        <dbReference type="Proteomes" id="UP000887574"/>
    </source>
</evidence>
<keyword evidence="2" id="KW-1185">Reference proteome</keyword>
<accession>A0A915ETG1</accession>
<dbReference type="WBParaSite" id="jg9632">
    <property type="protein sequence ID" value="jg9632"/>
    <property type="gene ID" value="jg9632"/>
</dbReference>
<reference evidence="3" key="1">
    <citation type="submission" date="2022-11" db="UniProtKB">
        <authorList>
            <consortium name="WormBaseParasite"/>
        </authorList>
    </citation>
    <scope>IDENTIFICATION</scope>
</reference>